<feature type="compositionally biased region" description="Polar residues" evidence="1">
    <location>
        <begin position="831"/>
        <end position="848"/>
    </location>
</feature>
<evidence type="ECO:0000313" key="2">
    <source>
        <dbReference type="EMBL" id="KAK3940370.1"/>
    </source>
</evidence>
<feature type="compositionally biased region" description="Low complexity" evidence="1">
    <location>
        <begin position="1061"/>
        <end position="1070"/>
    </location>
</feature>
<feature type="compositionally biased region" description="Polar residues" evidence="1">
    <location>
        <begin position="346"/>
        <end position="355"/>
    </location>
</feature>
<feature type="region of interest" description="Disordered" evidence="1">
    <location>
        <begin position="254"/>
        <end position="367"/>
    </location>
</feature>
<reference evidence="3" key="1">
    <citation type="journal article" date="2023" name="Mol. Phylogenet. Evol.">
        <title>Genome-scale phylogeny and comparative genomics of the fungal order Sordariales.</title>
        <authorList>
            <person name="Hensen N."/>
            <person name="Bonometti L."/>
            <person name="Westerberg I."/>
            <person name="Brannstrom I.O."/>
            <person name="Guillou S."/>
            <person name="Cros-Aarteil S."/>
            <person name="Calhoun S."/>
            <person name="Haridas S."/>
            <person name="Kuo A."/>
            <person name="Mondo S."/>
            <person name="Pangilinan J."/>
            <person name="Riley R."/>
            <person name="LaButti K."/>
            <person name="Andreopoulos B."/>
            <person name="Lipzen A."/>
            <person name="Chen C."/>
            <person name="Yan M."/>
            <person name="Daum C."/>
            <person name="Ng V."/>
            <person name="Clum A."/>
            <person name="Steindorff A."/>
            <person name="Ohm R.A."/>
            <person name="Martin F."/>
            <person name="Silar P."/>
            <person name="Natvig D.O."/>
            <person name="Lalanne C."/>
            <person name="Gautier V."/>
            <person name="Ament-Velasquez S.L."/>
            <person name="Kruys A."/>
            <person name="Hutchinson M.I."/>
            <person name="Powell A.J."/>
            <person name="Barry K."/>
            <person name="Miller A.N."/>
            <person name="Grigoriev I.V."/>
            <person name="Debuchy R."/>
            <person name="Gladieux P."/>
            <person name="Hiltunen Thoren M."/>
            <person name="Johannesson H."/>
        </authorList>
    </citation>
    <scope>NUCLEOTIDE SEQUENCE [LARGE SCALE GENOMIC DNA]</scope>
    <source>
        <strain evidence="3">CBS 340.73</strain>
    </source>
</reference>
<sequence>MEQNSSFRSADPADGDEVLSEYAPSNNQQASPVKGKGKGRGRWPAKQSKAKVVTKPAPAKPATGRGRRTKAYDCPKAQAAYERMAELKNAYNTVAKGIKPALQELAERNINQLLQNPKIVEEVPEWGKVQDWLDNHVEEIKKKADMELGMFTAMAKHVYDAEVEATRRSTATLIEELCDDKVDELLAALDMLEYLHDNNLPVDLTALPEDAEYTYKEITQEQADNQSTYVEMRDGIEVPFSGKLCSELMSKDRSALMSPTAAPKRKADGQPEGQPSSKMVATAKDDDVVPEMPRHTGGLLSAVDSLDDRPSTPQENGSNMGSNAPTPAPADAPSPGTADIARTGSGEITPSQSQELPIPRGATGPDEYGVRLISRRATRLDIPNNRIMVPGVIHWDDEDIGFRDSTNNPEKGATKARRGRYLGKPGSNAMFIDRRVGTWDSTNLEDDDLDEELVKKYKLHPTLGIVLDASVNESEPPTPIVSGMKPVVLRAPNGEEIHTSRSVAAARREQRAQKVEAKMELQKLSAMAREREGIALEDVAPDQEALKAHRKAKLTERGIDPNMPTPEQASRRETPELAQDDTIVEEEEADAAETTAETTPATAAAFEDLVRDIVEAAAAIEGEEEASRAASTKRPQPSTRPYDAIRDVFTDTSVSFPAPLRPSPPPPPRFDTYFLSCLADAAEQEQQQQSMPQQSMPQQSMPQQIMPQQQGAYHQDFPPAYHQPGEMAQQPPPHFMRQSESPRPNEFLRTALNHPQPTAYSPPPGMALPVAAQEYLGMAMAPAMPPQGQPTQTTGRSPFSSTGSTKGLPALRPVRSLLNDGMGPSPPAPETTGSPSQHPAMMVTNSGTFYPPAPTRPFHNGYLNQERLPGPAMPMQQPMQQPMGQHPQQMRPYSMSPPEYHNVPKPLLAPGPPPPPPPPPAGPPLMPETFTRQTQSPRSKTRPLRKIEPAPTGPNRSGNGGNGRELKTIHFDYRKDFGDHFTEAPPKHGPTTIRGWSINKMSKPRQPRTGGGGSASASGSGGTRREAAAAASSAPPSQQQMDFIGTPPPMVDLTSDDRSASARSGSAGASMSDEPS</sequence>
<comment type="caution">
    <text evidence="2">The sequence shown here is derived from an EMBL/GenBank/DDBJ whole genome shotgun (WGS) entry which is preliminary data.</text>
</comment>
<protein>
    <submittedName>
        <fullName evidence="2">Uncharacterized protein</fullName>
    </submittedName>
</protein>
<dbReference type="Proteomes" id="UP001303473">
    <property type="component" value="Unassembled WGS sequence"/>
</dbReference>
<feature type="region of interest" description="Disordered" evidence="1">
    <location>
        <begin position="783"/>
        <end position="1076"/>
    </location>
</feature>
<feature type="compositionally biased region" description="Polar residues" evidence="1">
    <location>
        <begin position="796"/>
        <end position="805"/>
    </location>
</feature>
<keyword evidence="3" id="KW-1185">Reference proteome</keyword>
<feature type="compositionally biased region" description="Low complexity" evidence="1">
    <location>
        <begin position="869"/>
        <end position="892"/>
    </location>
</feature>
<feature type="region of interest" description="Disordered" evidence="1">
    <location>
        <begin position="1"/>
        <end position="71"/>
    </location>
</feature>
<evidence type="ECO:0000256" key="1">
    <source>
        <dbReference type="SAM" id="MobiDB-lite"/>
    </source>
</evidence>
<feature type="compositionally biased region" description="Low complexity" evidence="1">
    <location>
        <begin position="1028"/>
        <end position="1037"/>
    </location>
</feature>
<feature type="compositionally biased region" description="Gly residues" evidence="1">
    <location>
        <begin position="1009"/>
        <end position="1022"/>
    </location>
</feature>
<feature type="region of interest" description="Disordered" evidence="1">
    <location>
        <begin position="621"/>
        <end position="642"/>
    </location>
</feature>
<feature type="compositionally biased region" description="Pro residues" evidence="1">
    <location>
        <begin position="907"/>
        <end position="926"/>
    </location>
</feature>
<name>A0AAN6S4Q1_9PEZI</name>
<feature type="compositionally biased region" description="Basic and acidic residues" evidence="1">
    <location>
        <begin position="964"/>
        <end position="986"/>
    </location>
</feature>
<accession>A0AAN6S4Q1</accession>
<gene>
    <name evidence="2" type="ORF">QBC46DRAFT_261079</name>
</gene>
<feature type="region of interest" description="Disordered" evidence="1">
    <location>
        <begin position="546"/>
        <end position="580"/>
    </location>
</feature>
<dbReference type="AlphaFoldDB" id="A0AAN6S4Q1"/>
<feature type="compositionally biased region" description="Low complexity" evidence="1">
    <location>
        <begin position="50"/>
        <end position="63"/>
    </location>
</feature>
<organism evidence="2 3">
    <name type="scientific">Diplogelasinospora grovesii</name>
    <dbReference type="NCBI Taxonomy" id="303347"/>
    <lineage>
        <taxon>Eukaryota</taxon>
        <taxon>Fungi</taxon>
        <taxon>Dikarya</taxon>
        <taxon>Ascomycota</taxon>
        <taxon>Pezizomycotina</taxon>
        <taxon>Sordariomycetes</taxon>
        <taxon>Sordariomycetidae</taxon>
        <taxon>Sordariales</taxon>
        <taxon>Diplogelasinosporaceae</taxon>
        <taxon>Diplogelasinospora</taxon>
    </lineage>
</organism>
<feature type="compositionally biased region" description="Polar residues" evidence="1">
    <location>
        <begin position="311"/>
        <end position="323"/>
    </location>
</feature>
<proteinExistence type="predicted"/>
<dbReference type="EMBL" id="MU853797">
    <property type="protein sequence ID" value="KAK3940370.1"/>
    <property type="molecule type" value="Genomic_DNA"/>
</dbReference>
<evidence type="ECO:0000313" key="3">
    <source>
        <dbReference type="Proteomes" id="UP001303473"/>
    </source>
</evidence>